<gene>
    <name evidence="6" type="ORF">BSZ18_10485</name>
</gene>
<evidence type="ECO:0000256" key="3">
    <source>
        <dbReference type="ARBA" id="ARBA00029596"/>
    </source>
</evidence>
<dbReference type="Gene3D" id="3.50.30.40">
    <property type="entry name" value="Ribonuclease E inhibitor RraA/RraA-like"/>
    <property type="match status" value="1"/>
</dbReference>
<keyword evidence="5" id="KW-0479">Metal-binding</keyword>
<evidence type="ECO:0000313" key="6">
    <source>
        <dbReference type="EMBL" id="OSJ13961.1"/>
    </source>
</evidence>
<dbReference type="NCBIfam" id="NF004850">
    <property type="entry name" value="PRK06201.1"/>
    <property type="match status" value="1"/>
</dbReference>
<evidence type="ECO:0000256" key="1">
    <source>
        <dbReference type="ARBA" id="ARBA00001968"/>
    </source>
</evidence>
<feature type="binding site" evidence="5">
    <location>
        <position position="147"/>
    </location>
    <ligand>
        <name>substrate</name>
    </ligand>
</feature>
<dbReference type="PANTHER" id="PTHR33254:SF4">
    <property type="entry name" value="4-HYDROXY-4-METHYL-2-OXOGLUTARATE ALDOLASE 3-RELATED"/>
    <property type="match status" value="1"/>
</dbReference>
<comment type="cofactor">
    <cofactor evidence="5">
        <name>Mg(2+)</name>
        <dbReference type="ChEBI" id="CHEBI:18420"/>
    </cofactor>
</comment>
<dbReference type="Pfam" id="PF03737">
    <property type="entry name" value="RraA-like"/>
    <property type="match status" value="1"/>
</dbReference>
<proteinExistence type="predicted"/>
<dbReference type="AlphaFoldDB" id="A0A1X3FTZ4"/>
<evidence type="ECO:0000256" key="4">
    <source>
        <dbReference type="ARBA" id="ARBA00030169"/>
    </source>
</evidence>
<comment type="caution">
    <text evidence="6">The sequence shown here is derived from an EMBL/GenBank/DDBJ whole genome shotgun (WGS) entry which is preliminary data.</text>
</comment>
<dbReference type="InterPro" id="IPR036704">
    <property type="entry name" value="RraA/RraA-like_sf"/>
</dbReference>
<dbReference type="CDD" id="cd16841">
    <property type="entry name" value="RraA_family"/>
    <property type="match status" value="1"/>
</dbReference>
<evidence type="ECO:0000256" key="5">
    <source>
        <dbReference type="PIRSR" id="PIRSR605493-1"/>
    </source>
</evidence>
<keyword evidence="6" id="KW-0808">Transferase</keyword>
<dbReference type="EMBL" id="NAFI01000161">
    <property type="protein sequence ID" value="OSJ13961.1"/>
    <property type="molecule type" value="Genomic_DNA"/>
</dbReference>
<accession>A0A1X3FTZ4</accession>
<protein>
    <recommendedName>
        <fullName evidence="2">Putative 4-hydroxy-4-methyl-2-oxoglutarate aldolase</fullName>
    </recommendedName>
    <alternativeName>
        <fullName evidence="3">Regulator of ribonuclease activity homolog</fullName>
    </alternativeName>
    <alternativeName>
        <fullName evidence="4">RraA-like protein</fullName>
    </alternativeName>
</protein>
<dbReference type="OrthoDB" id="9812532at2"/>
<feature type="binding site" evidence="5">
    <location>
        <position position="148"/>
    </location>
    <ligand>
        <name>Mg(2+)</name>
        <dbReference type="ChEBI" id="CHEBI:18420"/>
    </ligand>
</feature>
<evidence type="ECO:0000313" key="7">
    <source>
        <dbReference type="Proteomes" id="UP000193553"/>
    </source>
</evidence>
<sequence length="242" mass="25192">MDEGGARVPDLAGEGAGGRRLREFMGRTEIMTITIAANAVPKPPAAIIEGFRGAPTPVISDNLGRLPGAVGLKPYHRGAKLVGTAFTVRTRPGDNLAIHRALELVGPGDVIVVDGGGDETRALVGEIMKNIAQWRKAEGYVIDGAIRDVAAFAADDFPCYARAVIHRGPYKNGPGEINVPVSIGGNVISPGDIVVGDEDGVVSFAAAGAAALLDAVRAQVAREEETLKAIREGRYQGSYGKS</sequence>
<dbReference type="InterPro" id="IPR005493">
    <property type="entry name" value="RraA/RraA-like"/>
</dbReference>
<comment type="cofactor">
    <cofactor evidence="1">
        <name>a divalent metal cation</name>
        <dbReference type="ChEBI" id="CHEBI:60240"/>
    </cofactor>
</comment>
<dbReference type="SUPFAM" id="SSF89562">
    <property type="entry name" value="RraA-like"/>
    <property type="match status" value="1"/>
</dbReference>
<keyword evidence="5" id="KW-0460">Magnesium</keyword>
<feature type="binding site" evidence="5">
    <location>
        <begin position="125"/>
        <end position="128"/>
    </location>
    <ligand>
        <name>substrate</name>
    </ligand>
</feature>
<evidence type="ECO:0000256" key="2">
    <source>
        <dbReference type="ARBA" id="ARBA00016549"/>
    </source>
</evidence>
<dbReference type="GO" id="GO:0032259">
    <property type="term" value="P:methylation"/>
    <property type="evidence" value="ECO:0007669"/>
    <property type="project" value="UniProtKB-KW"/>
</dbReference>
<keyword evidence="6" id="KW-0489">Methyltransferase</keyword>
<dbReference type="GO" id="GO:0008168">
    <property type="term" value="F:methyltransferase activity"/>
    <property type="evidence" value="ECO:0007669"/>
    <property type="project" value="UniProtKB-KW"/>
</dbReference>
<dbReference type="PANTHER" id="PTHR33254">
    <property type="entry name" value="4-HYDROXY-4-METHYL-2-OXOGLUTARATE ALDOLASE 3-RELATED"/>
    <property type="match status" value="1"/>
</dbReference>
<reference evidence="6 7" key="1">
    <citation type="submission" date="2017-03" db="EMBL/GenBank/DDBJ databases">
        <title>Whole genome sequences of fourteen strains of Bradyrhizobium canariense and one strain of Bradyrhizobium japonicum isolated from Lupinus (Papilionoideae: Genisteae) species in Algeria.</title>
        <authorList>
            <person name="Crovadore J."/>
            <person name="Chekireb D."/>
            <person name="Brachmann A."/>
            <person name="Chablais R."/>
            <person name="Cochard B."/>
            <person name="Lefort F."/>
        </authorList>
    </citation>
    <scope>NUCLEOTIDE SEQUENCE [LARGE SCALE GENOMIC DNA]</scope>
    <source>
        <strain evidence="6 7">UBMA195</strain>
    </source>
</reference>
<name>A0A1X3FTZ4_9BRAD</name>
<organism evidence="6 7">
    <name type="scientific">Bradyrhizobium canariense</name>
    <dbReference type="NCBI Taxonomy" id="255045"/>
    <lineage>
        <taxon>Bacteria</taxon>
        <taxon>Pseudomonadati</taxon>
        <taxon>Pseudomonadota</taxon>
        <taxon>Alphaproteobacteria</taxon>
        <taxon>Hyphomicrobiales</taxon>
        <taxon>Nitrobacteraceae</taxon>
        <taxon>Bradyrhizobium</taxon>
    </lineage>
</organism>
<dbReference type="GO" id="GO:0046872">
    <property type="term" value="F:metal ion binding"/>
    <property type="evidence" value="ECO:0007669"/>
    <property type="project" value="UniProtKB-KW"/>
</dbReference>
<dbReference type="Proteomes" id="UP000193553">
    <property type="component" value="Unassembled WGS sequence"/>
</dbReference>